<dbReference type="PANTHER" id="PTHR36453">
    <property type="entry name" value="SECRETED PROTEIN-RELATED"/>
    <property type="match status" value="1"/>
</dbReference>
<dbReference type="EMBL" id="BKAG01000044">
    <property type="protein sequence ID" value="GEP45224.1"/>
    <property type="molecule type" value="Genomic_DNA"/>
</dbReference>
<evidence type="ECO:0000259" key="2">
    <source>
        <dbReference type="Pfam" id="PF13229"/>
    </source>
</evidence>
<evidence type="ECO:0000313" key="5">
    <source>
        <dbReference type="Proteomes" id="UP000321577"/>
    </source>
</evidence>
<dbReference type="Proteomes" id="UP000321577">
    <property type="component" value="Unassembled WGS sequence"/>
</dbReference>
<comment type="caution">
    <text evidence="4">The sequence shown here is derived from an EMBL/GenBank/DDBJ whole genome shotgun (WGS) entry which is preliminary data.</text>
</comment>
<dbReference type="InterPro" id="IPR012334">
    <property type="entry name" value="Pectin_lyas_fold"/>
</dbReference>
<evidence type="ECO:0000256" key="1">
    <source>
        <dbReference type="SAM" id="SignalP"/>
    </source>
</evidence>
<dbReference type="PANTHER" id="PTHR36453:SF1">
    <property type="entry name" value="RIGHT HANDED BETA HELIX DOMAIN-CONTAINING PROTEIN"/>
    <property type="match status" value="1"/>
</dbReference>
<dbReference type="OrthoDB" id="9760240at2"/>
<proteinExistence type="predicted"/>
<dbReference type="AlphaFoldDB" id="A0A512MER3"/>
<protein>
    <submittedName>
        <fullName evidence="4">Uncharacterized protein</fullName>
    </submittedName>
</protein>
<dbReference type="InterPro" id="IPR048482">
    <property type="entry name" value="GH141_ins"/>
</dbReference>
<keyword evidence="1" id="KW-0732">Signal</keyword>
<dbReference type="Pfam" id="PF21231">
    <property type="entry name" value="GH141_M"/>
    <property type="match status" value="1"/>
</dbReference>
<name>A0A512MER3_9BACT</name>
<feature type="domain" description="Right handed beta helix" evidence="2">
    <location>
        <begin position="366"/>
        <end position="526"/>
    </location>
</feature>
<feature type="signal peptide" evidence="1">
    <location>
        <begin position="1"/>
        <end position="21"/>
    </location>
</feature>
<dbReference type="SUPFAM" id="SSF51126">
    <property type="entry name" value="Pectin lyase-like"/>
    <property type="match status" value="1"/>
</dbReference>
<keyword evidence="5" id="KW-1185">Reference proteome</keyword>
<dbReference type="InterPro" id="IPR011050">
    <property type="entry name" value="Pectin_lyase_fold/virulence"/>
</dbReference>
<feature type="domain" description="GH141-like insertion" evidence="3">
    <location>
        <begin position="92"/>
        <end position="243"/>
    </location>
</feature>
<evidence type="ECO:0000313" key="4">
    <source>
        <dbReference type="EMBL" id="GEP45224.1"/>
    </source>
</evidence>
<reference evidence="4 5" key="1">
    <citation type="submission" date="2019-07" db="EMBL/GenBank/DDBJ databases">
        <title>Whole genome shotgun sequence of Brevifollis gellanilyticus NBRC 108608.</title>
        <authorList>
            <person name="Hosoyama A."/>
            <person name="Uohara A."/>
            <person name="Ohji S."/>
            <person name="Ichikawa N."/>
        </authorList>
    </citation>
    <scope>NUCLEOTIDE SEQUENCE [LARGE SCALE GENOMIC DNA]</scope>
    <source>
        <strain evidence="4 5">NBRC 108608</strain>
    </source>
</reference>
<dbReference type="Gene3D" id="2.160.20.10">
    <property type="entry name" value="Single-stranded right-handed beta-helix, Pectin lyase-like"/>
    <property type="match status" value="1"/>
</dbReference>
<evidence type="ECO:0000259" key="3">
    <source>
        <dbReference type="Pfam" id="PF21231"/>
    </source>
</evidence>
<dbReference type="InterPro" id="IPR039448">
    <property type="entry name" value="Beta_helix"/>
</dbReference>
<organism evidence="4 5">
    <name type="scientific">Brevifollis gellanilyticus</name>
    <dbReference type="NCBI Taxonomy" id="748831"/>
    <lineage>
        <taxon>Bacteria</taxon>
        <taxon>Pseudomonadati</taxon>
        <taxon>Verrucomicrobiota</taxon>
        <taxon>Verrucomicrobiia</taxon>
        <taxon>Verrucomicrobiales</taxon>
        <taxon>Verrucomicrobiaceae</taxon>
    </lineage>
</organism>
<gene>
    <name evidence="4" type="ORF">BGE01nite_45150</name>
</gene>
<dbReference type="SMART" id="SM00710">
    <property type="entry name" value="PbH1"/>
    <property type="match status" value="6"/>
</dbReference>
<dbReference type="InterPro" id="IPR006626">
    <property type="entry name" value="PbH1"/>
</dbReference>
<sequence length="879" mass="98370">MVSPPMLRTLLLLTLTTSAFATDLPLKPGNLLAVLEQARKAPKPVRILVEDGVHPITETITLGKDDSNVSWIAKNAIFTAGKPVTGWQKAEGGLWKATLPDKAWKFEQLWINGRRATLARSPNKGYYHITEAVGANVFPDLKQNMNFHAFSIPEQQYDVLKAIPQAERDDVLITVTHAWAVGQCRIKALNDDALAVQIKGRSRYPFVEFEPDQRFWMENFRAALDAPGEWFLDKAKGELFYHPLPGEDMTQAEVIAPVVDKFIIMKGASEVSFEGISFRHSNHLYPAEGLHDGQAATTTDGCIEIEDSRAIDFINCEIAHTGLHALWFKNGCADSTVKHCHLHDLGGGGVYVGETTRPTDERVNHHIVIDDCIIQHGGRLHPSACGIVFTHTQKCTVMQCDIGDLYYSGISAGWNWGYGDTASRETLVVNNHIHHLGWAYLSDMGGFYGLGTSPGTIIRGNHVHHIASHRYGGWGLYNDEGASDTIMENNLVHDTWNAGFHQHYGYFNTVRNNIFAFGHSAQIQASRNEARLRFRYMNNIVVWDPSAPLLDGGEWNWKFFDKTERGDPKDSLVFRKNLYWPTDGKTPAHLTKTHFTWIEWLKMGRDQGSQFADPLFVDIAKRDFRLKPGSPAEKIGFKPWDLTLAGVRKEDTKWHDLAAKGHDYPAWEADAKPWPAPPYKIDQSFERASLGTLAIRGAKYSNENKGESIGVTDELGSPIGGTSKRSLKIQDAPGLTHSYDPVLDIYPKWEESGTFHVAFDITAQEGADWFFEMRNKEGQFAAGPYIRWQKGKLVANNGKSIPLADIPPNEWFRIEITATTGASTYDLTLTRQDGTNSEHRALPCQPTWTSAHYLLFSALGTTKTAFFVDNLKLEQTKAP</sequence>
<dbReference type="Pfam" id="PF13229">
    <property type="entry name" value="Beta_helix"/>
    <property type="match status" value="1"/>
</dbReference>
<accession>A0A512MER3</accession>
<feature type="chain" id="PRO_5022079996" evidence="1">
    <location>
        <begin position="22"/>
        <end position="879"/>
    </location>
</feature>